<feature type="domain" description="Pyruvate carboxyltransferase" evidence="4">
    <location>
        <begin position="4"/>
        <end position="270"/>
    </location>
</feature>
<dbReference type="GO" id="GO:0004419">
    <property type="term" value="F:hydroxymethylglutaryl-CoA lyase activity"/>
    <property type="evidence" value="ECO:0007669"/>
    <property type="project" value="TreeGrafter"/>
</dbReference>
<dbReference type="GO" id="GO:0006552">
    <property type="term" value="P:L-leucine catabolic process"/>
    <property type="evidence" value="ECO:0007669"/>
    <property type="project" value="TreeGrafter"/>
</dbReference>
<dbReference type="NCBIfam" id="NF004283">
    <property type="entry name" value="PRK05692.1"/>
    <property type="match status" value="1"/>
</dbReference>
<dbReference type="EMBL" id="JACBNQ010000001">
    <property type="protein sequence ID" value="NYB72896.1"/>
    <property type="molecule type" value="Genomic_DNA"/>
</dbReference>
<dbReference type="InterPro" id="IPR000891">
    <property type="entry name" value="PYR_CT"/>
</dbReference>
<proteinExistence type="inferred from homology"/>
<comment type="similarity">
    <text evidence="1">Belongs to the HMG-CoA lyase family.</text>
</comment>
<organism evidence="5 6">
    <name type="scientific">Sedimentibacter hydroxybenzoicus DSM 7310</name>
    <dbReference type="NCBI Taxonomy" id="1123245"/>
    <lineage>
        <taxon>Bacteria</taxon>
        <taxon>Bacillati</taxon>
        <taxon>Bacillota</taxon>
        <taxon>Tissierellia</taxon>
        <taxon>Sedimentibacter</taxon>
    </lineage>
</organism>
<dbReference type="PANTHER" id="PTHR42738:SF7">
    <property type="entry name" value="HYDROXYMETHYLGLUTARYL-COA LYASE"/>
    <property type="match status" value="1"/>
</dbReference>
<dbReference type="CDD" id="cd07938">
    <property type="entry name" value="DRE_TIM_HMGL"/>
    <property type="match status" value="1"/>
</dbReference>
<dbReference type="PANTHER" id="PTHR42738">
    <property type="entry name" value="HYDROXYMETHYLGLUTARYL-COA LYASE"/>
    <property type="match status" value="1"/>
</dbReference>
<dbReference type="InterPro" id="IPR043594">
    <property type="entry name" value="HMGL"/>
</dbReference>
<comment type="caution">
    <text evidence="5">The sequence shown here is derived from an EMBL/GenBank/DDBJ whole genome shotgun (WGS) entry which is preliminary data.</text>
</comment>
<evidence type="ECO:0000313" key="5">
    <source>
        <dbReference type="EMBL" id="NYB72896.1"/>
    </source>
</evidence>
<reference evidence="5" key="1">
    <citation type="submission" date="2020-07" db="EMBL/GenBank/DDBJ databases">
        <title>Genomic analysis of a strain of Sedimentibacter Hydroxybenzoicus DSM7310.</title>
        <authorList>
            <person name="Ma S."/>
        </authorList>
    </citation>
    <scope>NUCLEOTIDE SEQUENCE</scope>
    <source>
        <strain evidence="5">DSM 7310</strain>
    </source>
</reference>
<dbReference type="SUPFAM" id="SSF51569">
    <property type="entry name" value="Aldolase"/>
    <property type="match status" value="1"/>
</dbReference>
<evidence type="ECO:0000256" key="2">
    <source>
        <dbReference type="ARBA" id="ARBA00022723"/>
    </source>
</evidence>
<dbReference type="GO" id="GO:0046951">
    <property type="term" value="P:ketone body biosynthetic process"/>
    <property type="evidence" value="ECO:0007669"/>
    <property type="project" value="TreeGrafter"/>
</dbReference>
<keyword evidence="2" id="KW-0479">Metal-binding</keyword>
<dbReference type="Pfam" id="PF00682">
    <property type="entry name" value="HMGL-like"/>
    <property type="match status" value="1"/>
</dbReference>
<dbReference type="Proteomes" id="UP000611629">
    <property type="component" value="Unassembled WGS sequence"/>
</dbReference>
<accession>A0A974BHD2</accession>
<evidence type="ECO:0000256" key="1">
    <source>
        <dbReference type="ARBA" id="ARBA00009405"/>
    </source>
</evidence>
<gene>
    <name evidence="5" type="ORF">HZF24_01935</name>
</gene>
<evidence type="ECO:0000256" key="3">
    <source>
        <dbReference type="ARBA" id="ARBA00023239"/>
    </source>
</evidence>
<evidence type="ECO:0000259" key="4">
    <source>
        <dbReference type="PROSITE" id="PS50991"/>
    </source>
</evidence>
<dbReference type="RefSeq" id="WP_179236566.1">
    <property type="nucleotide sequence ID" value="NZ_JACBNQ010000001.1"/>
</dbReference>
<keyword evidence="3 5" id="KW-0456">Lyase</keyword>
<dbReference type="Gene3D" id="3.20.20.70">
    <property type="entry name" value="Aldolase class I"/>
    <property type="match status" value="1"/>
</dbReference>
<name>A0A974BHD2_SEDHY</name>
<evidence type="ECO:0000313" key="6">
    <source>
        <dbReference type="Proteomes" id="UP000611629"/>
    </source>
</evidence>
<dbReference type="InterPro" id="IPR013785">
    <property type="entry name" value="Aldolase_TIM"/>
</dbReference>
<dbReference type="AlphaFoldDB" id="A0A974BHD2"/>
<dbReference type="GO" id="GO:0046872">
    <property type="term" value="F:metal ion binding"/>
    <property type="evidence" value="ECO:0007669"/>
    <property type="project" value="UniProtKB-KW"/>
</dbReference>
<protein>
    <submittedName>
        <fullName evidence="5">Hydroxymethylglutaryl-CoA lyase</fullName>
    </submittedName>
</protein>
<sequence>MNKIKIVEVGPRDGFQNLKDYIPVEQKLKVIEDLIDAGVKHIQHTSFVSPKAIPQLKDSGELTKILLEKYSDFDFFALVPNLYGARSAYELGLRKVSYVVSLSVSHNKANINRTHDESFAELKTIMDTYKDLSVCVDVATVFGCPFEGKYSTDTVLKFLDRVANMGVKEMSLADTIGVANPKQVREIVSAAVKEFPQVEFQAHIHDTRNMGMVNTLAAIESGIAKVQSTLGGLGGCPFAPGASGNTATEDLVYMLNDMGYDTGIDVEKLIEAARYEKSIINGNFSGHLVNIQNDQQCIN</sequence>
<dbReference type="PROSITE" id="PS50991">
    <property type="entry name" value="PYR_CT"/>
    <property type="match status" value="1"/>
</dbReference>
<keyword evidence="6" id="KW-1185">Reference proteome</keyword>